<organism evidence="3 4">
    <name type="scientific">Meganyctiphanes norvegica</name>
    <name type="common">Northern krill</name>
    <name type="synonym">Thysanopoda norvegica</name>
    <dbReference type="NCBI Taxonomy" id="48144"/>
    <lineage>
        <taxon>Eukaryota</taxon>
        <taxon>Metazoa</taxon>
        <taxon>Ecdysozoa</taxon>
        <taxon>Arthropoda</taxon>
        <taxon>Crustacea</taxon>
        <taxon>Multicrustacea</taxon>
        <taxon>Malacostraca</taxon>
        <taxon>Eumalacostraca</taxon>
        <taxon>Eucarida</taxon>
        <taxon>Euphausiacea</taxon>
        <taxon>Euphausiidae</taxon>
        <taxon>Meganyctiphanes</taxon>
    </lineage>
</organism>
<dbReference type="Proteomes" id="UP001497623">
    <property type="component" value="Unassembled WGS sequence"/>
</dbReference>
<keyword evidence="4" id="KW-1185">Reference proteome</keyword>
<feature type="non-terminal residue" evidence="3">
    <location>
        <position position="592"/>
    </location>
</feature>
<feature type="domain" description="CCHC-type" evidence="2">
    <location>
        <begin position="274"/>
        <end position="288"/>
    </location>
</feature>
<dbReference type="InterPro" id="IPR001878">
    <property type="entry name" value="Znf_CCHC"/>
</dbReference>
<evidence type="ECO:0000313" key="4">
    <source>
        <dbReference type="Proteomes" id="UP001497623"/>
    </source>
</evidence>
<keyword evidence="1" id="KW-0863">Zinc-finger</keyword>
<accession>A0AAV2QYZ4</accession>
<name>A0AAV2QYZ4_MEGNR</name>
<dbReference type="GO" id="GO:0008270">
    <property type="term" value="F:zinc ion binding"/>
    <property type="evidence" value="ECO:0007669"/>
    <property type="project" value="UniProtKB-KW"/>
</dbReference>
<evidence type="ECO:0000259" key="2">
    <source>
        <dbReference type="PROSITE" id="PS50158"/>
    </source>
</evidence>
<gene>
    <name evidence="3" type="ORF">MNOR_LOCUS17834</name>
</gene>
<comment type="caution">
    <text evidence="3">The sequence shown here is derived from an EMBL/GenBank/DDBJ whole genome shotgun (WGS) entry which is preliminary data.</text>
</comment>
<dbReference type="PROSITE" id="PS50158">
    <property type="entry name" value="ZF_CCHC"/>
    <property type="match status" value="1"/>
</dbReference>
<protein>
    <recommendedName>
        <fullName evidence="2">CCHC-type domain-containing protein</fullName>
    </recommendedName>
</protein>
<dbReference type="EMBL" id="CAXKWB010012474">
    <property type="protein sequence ID" value="CAL4104706.1"/>
    <property type="molecule type" value="Genomic_DNA"/>
</dbReference>
<dbReference type="GO" id="GO:0003676">
    <property type="term" value="F:nucleic acid binding"/>
    <property type="evidence" value="ECO:0007669"/>
    <property type="project" value="InterPro"/>
</dbReference>
<dbReference type="AlphaFoldDB" id="A0AAV2QYZ4"/>
<proteinExistence type="predicted"/>
<reference evidence="3 4" key="1">
    <citation type="submission" date="2024-05" db="EMBL/GenBank/DDBJ databases">
        <authorList>
            <person name="Wallberg A."/>
        </authorList>
    </citation>
    <scope>NUCLEOTIDE SEQUENCE [LARGE SCALE GENOMIC DNA]</scope>
</reference>
<dbReference type="SMART" id="SM00343">
    <property type="entry name" value="ZnF_C2HC"/>
    <property type="match status" value="9"/>
</dbReference>
<feature type="non-terminal residue" evidence="3">
    <location>
        <position position="1"/>
    </location>
</feature>
<evidence type="ECO:0000256" key="1">
    <source>
        <dbReference type="PROSITE-ProRule" id="PRU00047"/>
    </source>
</evidence>
<keyword evidence="1" id="KW-0862">Zinc</keyword>
<evidence type="ECO:0000313" key="3">
    <source>
        <dbReference type="EMBL" id="CAL4104706.1"/>
    </source>
</evidence>
<sequence length="592" mass="66564">EEMSSVNRPDVRETCWFYNNHEDGCINDAAVCKKLHICSECLTTGHNKINCPKLKGQEIQKDIAPGIVSCWYYNNHQEGCSNEASSCKKLHICSHCHQSGHPKINCPQLEGASAVAKDAPPGIAYCWFYNNQPEGCTNQAEDCKKLHICSECAQQGHGRLNCPELRRKRANQLKDVLPVLEEWRTESTCWFYNFSSKTCNNEAMGCKKQHACNNCHQAGHPHLTCPALLPGGQSATSKRAPSMDEWKYETSCWFFNFGSKGCSAGVGCRKLHICSECHQAGHSQQDCPVGIRAAAVPMEVDRPTADTLLEKREIPSLKVWLQERSCWFYNFSTTGCQNDASTCKKEHQCSVCKETSHGNLNCPQIRKRRAAKLKDVLPSLEEWKTDTTCWFYNFSTISCSNESSVCKKQHKCSNCLQTGHPRLTCPEPVTEKLATRAAAPTMGEWKHEDSCWFYNFGSEGCVNGTMCKKRHVCSDCYQVGHSHITCPTRRLAIVGDIHDIRRMALGGDINARPPQLPNWAMDSRPKGLPTLEEWKFEKTCWFYNFQAAGCQNEASSCKKLHQCAHCNQSGHGKLNCPELRKKRATALKDVSF</sequence>
<keyword evidence="1" id="KW-0479">Metal-binding</keyword>